<evidence type="ECO:0000313" key="7">
    <source>
        <dbReference type="Proteomes" id="UP001608902"/>
    </source>
</evidence>
<comment type="similarity">
    <text evidence="1">Belongs to the protein-tyrosine phosphatase family. Non-receptor class dual specificity subfamily.</text>
</comment>
<reference evidence="6 7" key="1">
    <citation type="submission" date="2024-08" db="EMBL/GenBank/DDBJ databases">
        <title>Gnathostoma spinigerum genome.</title>
        <authorList>
            <person name="Gonzalez-Bertolin B."/>
            <person name="Monzon S."/>
            <person name="Zaballos A."/>
            <person name="Jimenez P."/>
            <person name="Dekumyoy P."/>
            <person name="Varona S."/>
            <person name="Cuesta I."/>
            <person name="Sumanam S."/>
            <person name="Adisakwattana P."/>
            <person name="Gasser R.B."/>
            <person name="Hernandez-Gonzalez A."/>
            <person name="Young N.D."/>
            <person name="Perteguer M.J."/>
        </authorList>
    </citation>
    <scope>NUCLEOTIDE SEQUENCE [LARGE SCALE GENOMIC DNA]</scope>
    <source>
        <strain evidence="6">AL3</strain>
        <tissue evidence="6">Liver</tissue>
    </source>
</reference>
<protein>
    <recommendedName>
        <fullName evidence="8">Dual specificity protein phosphatase 14</fullName>
    </recommendedName>
</protein>
<dbReference type="SUPFAM" id="SSF52799">
    <property type="entry name" value="(Phosphotyrosine protein) phosphatases II"/>
    <property type="match status" value="1"/>
</dbReference>
<dbReference type="AlphaFoldDB" id="A0ABD6EHV7"/>
<dbReference type="Gene3D" id="3.90.190.10">
    <property type="entry name" value="Protein tyrosine phosphatase superfamily"/>
    <property type="match status" value="1"/>
</dbReference>
<evidence type="ECO:0000259" key="4">
    <source>
        <dbReference type="PROSITE" id="PS50054"/>
    </source>
</evidence>
<comment type="caution">
    <text evidence="6">The sequence shown here is derived from an EMBL/GenBank/DDBJ whole genome shotgun (WGS) entry which is preliminary data.</text>
</comment>
<sequence length="206" mass="23119">MSRRALLGEISEITDYLFLSGASELKPNKLRRKRITSIINATTEEPNAYLAGIDYMKVAIEDSAFARIDQYFDIVADRIKMVKDRGGRTLVHCVAGVSRSATLCIVYLVKYEKMTLRRAYSFVKSARPIIRPNIGFWRQMIEYERHLRGTTSVSMVSTTACDQPIPDVYASELKQPFLNGASASKTNVANIPVSMPSVFNRSLLPS</sequence>
<dbReference type="InterPro" id="IPR000340">
    <property type="entry name" value="Dual-sp_phosphatase_cat-dom"/>
</dbReference>
<dbReference type="InterPro" id="IPR052103">
    <property type="entry name" value="Dual_spec_Phospatases"/>
</dbReference>
<dbReference type="Pfam" id="PF00782">
    <property type="entry name" value="DSPc"/>
    <property type="match status" value="1"/>
</dbReference>
<name>A0ABD6EHV7_9BILA</name>
<dbReference type="PROSITE" id="PS00383">
    <property type="entry name" value="TYR_PHOSPHATASE_1"/>
    <property type="match status" value="1"/>
</dbReference>
<dbReference type="Proteomes" id="UP001608902">
    <property type="component" value="Unassembled WGS sequence"/>
</dbReference>
<keyword evidence="3" id="KW-0904">Protein phosphatase</keyword>
<dbReference type="PANTHER" id="PTHR45961:SF6">
    <property type="entry name" value="IP21249P"/>
    <property type="match status" value="1"/>
</dbReference>
<keyword evidence="7" id="KW-1185">Reference proteome</keyword>
<dbReference type="InterPro" id="IPR020422">
    <property type="entry name" value="TYR_PHOSPHATASE_DUAL_dom"/>
</dbReference>
<evidence type="ECO:0000313" key="6">
    <source>
        <dbReference type="EMBL" id="MFH4976924.1"/>
    </source>
</evidence>
<dbReference type="PANTHER" id="PTHR45961">
    <property type="entry name" value="IP21249P"/>
    <property type="match status" value="1"/>
</dbReference>
<evidence type="ECO:0008006" key="8">
    <source>
        <dbReference type="Google" id="ProtNLM"/>
    </source>
</evidence>
<evidence type="ECO:0000259" key="5">
    <source>
        <dbReference type="PROSITE" id="PS50056"/>
    </source>
</evidence>
<dbReference type="PROSITE" id="PS50056">
    <property type="entry name" value="TYR_PHOSPHATASE_2"/>
    <property type="match status" value="1"/>
</dbReference>
<dbReference type="CDD" id="cd14514">
    <property type="entry name" value="DUSP14-like"/>
    <property type="match status" value="1"/>
</dbReference>
<dbReference type="GO" id="GO:0004721">
    <property type="term" value="F:phosphoprotein phosphatase activity"/>
    <property type="evidence" value="ECO:0007669"/>
    <property type="project" value="UniProtKB-KW"/>
</dbReference>
<evidence type="ECO:0000256" key="1">
    <source>
        <dbReference type="ARBA" id="ARBA00008601"/>
    </source>
</evidence>
<dbReference type="InterPro" id="IPR029021">
    <property type="entry name" value="Prot-tyrosine_phosphatase-like"/>
</dbReference>
<feature type="domain" description="Tyrosine-protein phosphatase" evidence="4">
    <location>
        <begin position="9"/>
        <end position="149"/>
    </location>
</feature>
<organism evidence="6 7">
    <name type="scientific">Gnathostoma spinigerum</name>
    <dbReference type="NCBI Taxonomy" id="75299"/>
    <lineage>
        <taxon>Eukaryota</taxon>
        <taxon>Metazoa</taxon>
        <taxon>Ecdysozoa</taxon>
        <taxon>Nematoda</taxon>
        <taxon>Chromadorea</taxon>
        <taxon>Rhabditida</taxon>
        <taxon>Spirurina</taxon>
        <taxon>Gnathostomatomorpha</taxon>
        <taxon>Gnathostomatoidea</taxon>
        <taxon>Gnathostomatidae</taxon>
        <taxon>Gnathostoma</taxon>
    </lineage>
</organism>
<feature type="domain" description="Tyrosine specific protein phosphatases" evidence="5">
    <location>
        <begin position="69"/>
        <end position="128"/>
    </location>
</feature>
<gene>
    <name evidence="6" type="ORF">AB6A40_003633</name>
</gene>
<dbReference type="PROSITE" id="PS50054">
    <property type="entry name" value="TYR_PHOSPHATASE_DUAL"/>
    <property type="match status" value="1"/>
</dbReference>
<dbReference type="EMBL" id="JBGFUD010001923">
    <property type="protein sequence ID" value="MFH4976924.1"/>
    <property type="molecule type" value="Genomic_DNA"/>
</dbReference>
<keyword evidence="2" id="KW-0378">Hydrolase</keyword>
<evidence type="ECO:0000256" key="3">
    <source>
        <dbReference type="ARBA" id="ARBA00022912"/>
    </source>
</evidence>
<evidence type="ECO:0000256" key="2">
    <source>
        <dbReference type="ARBA" id="ARBA00022801"/>
    </source>
</evidence>
<accession>A0ABD6EHV7</accession>
<dbReference type="InterPro" id="IPR016130">
    <property type="entry name" value="Tyr_Pase_AS"/>
</dbReference>
<dbReference type="SMART" id="SM00195">
    <property type="entry name" value="DSPc"/>
    <property type="match status" value="1"/>
</dbReference>
<dbReference type="InterPro" id="IPR000387">
    <property type="entry name" value="Tyr_Pase_dom"/>
</dbReference>
<proteinExistence type="inferred from homology"/>